<dbReference type="EMBL" id="NGMS01000001">
    <property type="protein sequence ID" value="OTP27020.1"/>
    <property type="molecule type" value="Genomic_DNA"/>
</dbReference>
<feature type="compositionally biased region" description="Polar residues" evidence="1">
    <location>
        <begin position="66"/>
        <end position="79"/>
    </location>
</feature>
<evidence type="ECO:0000313" key="5">
    <source>
        <dbReference type="Proteomes" id="UP000321175"/>
    </source>
</evidence>
<reference evidence="2 5" key="2">
    <citation type="submission" date="2019-07" db="EMBL/GenBank/DDBJ databases">
        <title>Whole genome shotgun sequence of Enterococcus mundtii NBRC 100490.</title>
        <authorList>
            <person name="Hosoyama A."/>
            <person name="Uohara A."/>
            <person name="Ohji S."/>
            <person name="Ichikawa N."/>
        </authorList>
    </citation>
    <scope>NUCLEOTIDE SEQUENCE [LARGE SCALE GENOMIC DNA]</scope>
    <source>
        <strain evidence="2 5">NBRC 100490</strain>
    </source>
</reference>
<keyword evidence="5" id="KW-1185">Reference proteome</keyword>
<dbReference type="EMBL" id="BJWA01000002">
    <property type="protein sequence ID" value="GEL79261.1"/>
    <property type="molecule type" value="Genomic_DNA"/>
</dbReference>
<gene>
    <name evidence="3" type="ORF">A5802_000754</name>
    <name evidence="2" type="ORF">EMU01_04050</name>
</gene>
<evidence type="ECO:0000256" key="1">
    <source>
        <dbReference type="SAM" id="MobiDB-lite"/>
    </source>
</evidence>
<dbReference type="RefSeq" id="WP_066025374.1">
    <property type="nucleotide sequence ID" value="NZ_BJWA01000002.1"/>
</dbReference>
<accession>A0A1I4LNU9</accession>
<organism evidence="3 4">
    <name type="scientific">Enterococcus mundtii</name>
    <dbReference type="NCBI Taxonomy" id="53346"/>
    <lineage>
        <taxon>Bacteria</taxon>
        <taxon>Bacillati</taxon>
        <taxon>Bacillota</taxon>
        <taxon>Bacilli</taxon>
        <taxon>Lactobacillales</taxon>
        <taxon>Enterococcaceae</taxon>
        <taxon>Enterococcus</taxon>
    </lineage>
</organism>
<evidence type="ECO:0008006" key="6">
    <source>
        <dbReference type="Google" id="ProtNLM"/>
    </source>
</evidence>
<proteinExistence type="predicted"/>
<feature type="compositionally biased region" description="Polar residues" evidence="1">
    <location>
        <begin position="100"/>
        <end position="133"/>
    </location>
</feature>
<sequence>MTEIKRKHFRFPAYDDHIGVKLKNENRRVLFDGQDDLMTDTSDKPLFEQINEFHFEDYSKNEKNPHSTVNVRHASTQKANLAKHKQNLPDYRQSKKTQTKRNSQTNFGYTRHASPSEQRPTQEKTSQSRSVFNRSGRERSYFVPKYVPASIIPDPKKNKISEEELLASIKKEKNAYLLFETENTPYDGKQGVTMNQEKSSSKKTHGVLDRSLEGLINDQGNSLKGNGYFQ</sequence>
<evidence type="ECO:0000313" key="2">
    <source>
        <dbReference type="EMBL" id="GEL79261.1"/>
    </source>
</evidence>
<feature type="region of interest" description="Disordered" evidence="1">
    <location>
        <begin position="60"/>
        <end position="135"/>
    </location>
</feature>
<comment type="caution">
    <text evidence="3">The sequence shown here is derived from an EMBL/GenBank/DDBJ whole genome shotgun (WGS) entry which is preliminary data.</text>
</comment>
<protein>
    <recommendedName>
        <fullName evidence="6">Cystathionine gamma-synthase</fullName>
    </recommendedName>
</protein>
<dbReference type="Proteomes" id="UP000321175">
    <property type="component" value="Unassembled WGS sequence"/>
</dbReference>
<feature type="region of interest" description="Disordered" evidence="1">
    <location>
        <begin position="187"/>
        <end position="208"/>
    </location>
</feature>
<reference evidence="3 4" key="1">
    <citation type="submission" date="2017-05" db="EMBL/GenBank/DDBJ databases">
        <title>The Genome Sequence of Enterococcus mundtii 6B1_DIV0119.</title>
        <authorList>
            <consortium name="The Broad Institute Genomics Platform"/>
            <consortium name="The Broad Institute Genomic Center for Infectious Diseases"/>
            <person name="Earl A."/>
            <person name="Manson A."/>
            <person name="Schwartman J."/>
            <person name="Gilmore M."/>
            <person name="Abouelleil A."/>
            <person name="Cao P."/>
            <person name="Chapman S."/>
            <person name="Cusick C."/>
            <person name="Shea T."/>
            <person name="Young S."/>
            <person name="Neafsey D."/>
            <person name="Nusbaum C."/>
            <person name="Birren B."/>
        </authorList>
    </citation>
    <scope>NUCLEOTIDE SEQUENCE [LARGE SCALE GENOMIC DNA]</scope>
    <source>
        <strain evidence="3 4">6B1_DIV0119</strain>
    </source>
</reference>
<evidence type="ECO:0000313" key="3">
    <source>
        <dbReference type="EMBL" id="OTP27020.1"/>
    </source>
</evidence>
<name>A0A1I4LNU9_ENTMU</name>
<dbReference type="AlphaFoldDB" id="A0A1I4LNU9"/>
<dbReference type="Proteomes" id="UP000195024">
    <property type="component" value="Unassembled WGS sequence"/>
</dbReference>
<dbReference type="GeneID" id="60999063"/>
<evidence type="ECO:0000313" key="4">
    <source>
        <dbReference type="Proteomes" id="UP000195024"/>
    </source>
</evidence>